<dbReference type="InterPro" id="IPR052960">
    <property type="entry name" value="GlcN6P_deaminase-like"/>
</dbReference>
<proteinExistence type="predicted"/>
<dbReference type="Proteomes" id="UP001190700">
    <property type="component" value="Unassembled WGS sequence"/>
</dbReference>
<gene>
    <name evidence="1" type="ORF">CYMTET_32967</name>
</gene>
<reference evidence="1 2" key="1">
    <citation type="journal article" date="2015" name="Genome Biol. Evol.">
        <title>Comparative Genomics of a Bacterivorous Green Alga Reveals Evolutionary Causalities and Consequences of Phago-Mixotrophic Mode of Nutrition.</title>
        <authorList>
            <person name="Burns J.A."/>
            <person name="Paasch A."/>
            <person name="Narechania A."/>
            <person name="Kim E."/>
        </authorList>
    </citation>
    <scope>NUCLEOTIDE SEQUENCE [LARGE SCALE GENOMIC DNA]</scope>
    <source>
        <strain evidence="1 2">PLY_AMNH</strain>
    </source>
</reference>
<dbReference type="AlphaFoldDB" id="A0AAE0FDZ9"/>
<keyword evidence="2" id="KW-1185">Reference proteome</keyword>
<evidence type="ECO:0008006" key="3">
    <source>
        <dbReference type="Google" id="ProtNLM"/>
    </source>
</evidence>
<evidence type="ECO:0000313" key="1">
    <source>
        <dbReference type="EMBL" id="KAK3257964.1"/>
    </source>
</evidence>
<dbReference type="PANTHER" id="PTHR42892:SF1">
    <property type="entry name" value="GLUCOSAMINE-6-PHOSPHATE ISOMERASE"/>
    <property type="match status" value="1"/>
</dbReference>
<comment type="caution">
    <text evidence="1">The sequence shown here is derived from an EMBL/GenBank/DDBJ whole genome shotgun (WGS) entry which is preliminary data.</text>
</comment>
<evidence type="ECO:0000313" key="2">
    <source>
        <dbReference type="Proteomes" id="UP001190700"/>
    </source>
</evidence>
<organism evidence="1 2">
    <name type="scientific">Cymbomonas tetramitiformis</name>
    <dbReference type="NCBI Taxonomy" id="36881"/>
    <lineage>
        <taxon>Eukaryota</taxon>
        <taxon>Viridiplantae</taxon>
        <taxon>Chlorophyta</taxon>
        <taxon>Pyramimonadophyceae</taxon>
        <taxon>Pyramimonadales</taxon>
        <taxon>Pyramimonadaceae</taxon>
        <taxon>Cymbomonas</taxon>
    </lineage>
</organism>
<sequence length="483" mass="53007">MRIGPLSAHEALLCAPASATAGVSASQDKVAATACSQALEASSAALLWMLIGLGALCDAISVDEQIGRFLVALCLVDVHERGGLTAKGVGPAAGKAQKSTFVHTAPHHDDIMLGYLPYVQRLIREASNDHLFCYATSGFNAVTNTFAAGHLRAAAKLARSSPGVQALIGNGHFLPDVTATPFKISALRDVEVDIALEGHALRDEELEVEGLRRRMLRIVACQFYSPDAPPTVEWLAERCEEAAVYYEAQHAGQKDSSFYQTLKGMMREFEGDLLWGYNGFRSSDYVRHLRLGFYKGDLFTENPEMDRDVVPCLTILEEKKPAIVSVALDPEGSGPDTHYKVLQAVAAACKLQMEKGSGDRNMRVWGYRNVWYRFHPSEANLFIPVSLSEHAALCDAFSFSFISQKTASFPSPDYDGHFSHVSQRIQAEQYRDVRILLGADYFDKHPDPCMRAARGLILLHDLSVEEFAQRARDLHSKAEGSAA</sequence>
<protein>
    <recommendedName>
        <fullName evidence="3">Glucosamine-6-phosphate deaminase</fullName>
    </recommendedName>
</protein>
<accession>A0AAE0FDZ9</accession>
<dbReference type="EMBL" id="LGRX02019940">
    <property type="protein sequence ID" value="KAK3257964.1"/>
    <property type="molecule type" value="Genomic_DNA"/>
</dbReference>
<name>A0AAE0FDZ9_9CHLO</name>
<dbReference type="PANTHER" id="PTHR42892">
    <property type="entry name" value="GLUCOSAMINE-6-PHOSPHATE DEAMINASE-LIKE PROTEIN BT_0258-RELATED"/>
    <property type="match status" value="1"/>
</dbReference>